<protein>
    <submittedName>
        <fullName evidence="6">Transcriptional regulator</fullName>
    </submittedName>
</protein>
<dbReference type="OrthoDB" id="5317428at2"/>
<dbReference type="CDD" id="cd08420">
    <property type="entry name" value="PBP2_CysL_like"/>
    <property type="match status" value="1"/>
</dbReference>
<dbReference type="Pfam" id="PF03466">
    <property type="entry name" value="LysR_substrate"/>
    <property type="match status" value="1"/>
</dbReference>
<dbReference type="InterPro" id="IPR005119">
    <property type="entry name" value="LysR_subst-bd"/>
</dbReference>
<dbReference type="PROSITE" id="PS50931">
    <property type="entry name" value="HTH_LYSR"/>
    <property type="match status" value="1"/>
</dbReference>
<dbReference type="GO" id="GO:0000976">
    <property type="term" value="F:transcription cis-regulatory region binding"/>
    <property type="evidence" value="ECO:0007669"/>
    <property type="project" value="TreeGrafter"/>
</dbReference>
<dbReference type="HOGENOM" id="CLU_039613_6_1_7"/>
<dbReference type="RefSeq" id="WP_015404994.1">
    <property type="nucleotide sequence ID" value="NC_020304.1"/>
</dbReference>
<evidence type="ECO:0000313" key="7">
    <source>
        <dbReference type="Proteomes" id="UP000011721"/>
    </source>
</evidence>
<name>M1P754_DESSD</name>
<dbReference type="InterPro" id="IPR000847">
    <property type="entry name" value="LysR_HTH_N"/>
</dbReference>
<dbReference type="EMBL" id="CP003985">
    <property type="protein sequence ID" value="AGF79308.1"/>
    <property type="molecule type" value="Genomic_DNA"/>
</dbReference>
<keyword evidence="7" id="KW-1185">Reference proteome</keyword>
<gene>
    <name evidence="6" type="ordered locus">UWK_02777</name>
</gene>
<keyword evidence="3" id="KW-0238">DNA-binding</keyword>
<evidence type="ECO:0000313" key="6">
    <source>
        <dbReference type="EMBL" id="AGF79308.1"/>
    </source>
</evidence>
<dbReference type="SUPFAM" id="SSF53850">
    <property type="entry name" value="Periplasmic binding protein-like II"/>
    <property type="match status" value="1"/>
</dbReference>
<dbReference type="Gene3D" id="1.10.10.10">
    <property type="entry name" value="Winged helix-like DNA-binding domain superfamily/Winged helix DNA-binding domain"/>
    <property type="match status" value="1"/>
</dbReference>
<dbReference type="PANTHER" id="PTHR30126:SF94">
    <property type="entry name" value="LYSR FAMILY TRANSCRIPTIONAL REGULATOR"/>
    <property type="match status" value="1"/>
</dbReference>
<organism evidence="6 7">
    <name type="scientific">Desulfocapsa sulfexigens (strain DSM 10523 / SB164P1)</name>
    <dbReference type="NCBI Taxonomy" id="1167006"/>
    <lineage>
        <taxon>Bacteria</taxon>
        <taxon>Pseudomonadati</taxon>
        <taxon>Thermodesulfobacteriota</taxon>
        <taxon>Desulfobulbia</taxon>
        <taxon>Desulfobulbales</taxon>
        <taxon>Desulfocapsaceae</taxon>
        <taxon>Desulfocapsa</taxon>
    </lineage>
</organism>
<evidence type="ECO:0000256" key="1">
    <source>
        <dbReference type="ARBA" id="ARBA00009437"/>
    </source>
</evidence>
<dbReference type="Pfam" id="PF00126">
    <property type="entry name" value="HTH_1"/>
    <property type="match status" value="1"/>
</dbReference>
<dbReference type="eggNOG" id="COG0583">
    <property type="taxonomic scope" value="Bacteria"/>
</dbReference>
<dbReference type="PANTHER" id="PTHR30126">
    <property type="entry name" value="HTH-TYPE TRANSCRIPTIONAL REGULATOR"/>
    <property type="match status" value="1"/>
</dbReference>
<comment type="similarity">
    <text evidence="1">Belongs to the LysR transcriptional regulatory family.</text>
</comment>
<proteinExistence type="inferred from homology"/>
<dbReference type="InterPro" id="IPR036388">
    <property type="entry name" value="WH-like_DNA-bd_sf"/>
</dbReference>
<dbReference type="STRING" id="1167006.UWK_02777"/>
<evidence type="ECO:0000256" key="4">
    <source>
        <dbReference type="ARBA" id="ARBA00023163"/>
    </source>
</evidence>
<dbReference type="PRINTS" id="PR00039">
    <property type="entry name" value="HTHLYSR"/>
</dbReference>
<dbReference type="KEGG" id="dsf:UWK_02777"/>
<evidence type="ECO:0000256" key="2">
    <source>
        <dbReference type="ARBA" id="ARBA00023015"/>
    </source>
</evidence>
<dbReference type="InterPro" id="IPR036390">
    <property type="entry name" value="WH_DNA-bd_sf"/>
</dbReference>
<evidence type="ECO:0000256" key="3">
    <source>
        <dbReference type="ARBA" id="ARBA00023125"/>
    </source>
</evidence>
<accession>M1P754</accession>
<keyword evidence="2" id="KW-0805">Transcription regulation</keyword>
<dbReference type="PATRIC" id="fig|1167006.5.peg.3001"/>
<dbReference type="GO" id="GO:0003700">
    <property type="term" value="F:DNA-binding transcription factor activity"/>
    <property type="evidence" value="ECO:0007669"/>
    <property type="project" value="InterPro"/>
</dbReference>
<dbReference type="SUPFAM" id="SSF46785">
    <property type="entry name" value="Winged helix' DNA-binding domain"/>
    <property type="match status" value="1"/>
</dbReference>
<feature type="domain" description="HTH lysR-type" evidence="5">
    <location>
        <begin position="3"/>
        <end position="60"/>
    </location>
</feature>
<dbReference type="FunFam" id="1.10.10.10:FF:000001">
    <property type="entry name" value="LysR family transcriptional regulator"/>
    <property type="match status" value="1"/>
</dbReference>
<reference evidence="7" key="1">
    <citation type="journal article" date="2013" name="Stand. Genomic Sci.">
        <title>Complete genome sequence of Desulfocapsa sulfexigens, a marine deltaproteobacterium specialized in disproportionating inorganic sulfur compounds.</title>
        <authorList>
            <person name="Finster K.W."/>
            <person name="Kjeldsen K.U."/>
            <person name="Kube M."/>
            <person name="Reinhardt R."/>
            <person name="Mussmann M."/>
            <person name="Amann R."/>
            <person name="Schreiber L."/>
        </authorList>
    </citation>
    <scope>NUCLEOTIDE SEQUENCE [LARGE SCALE GENOMIC DNA]</scope>
    <source>
        <strain evidence="7">DSM 10523 / SB164P1</strain>
    </source>
</reference>
<keyword evidence="4" id="KW-0804">Transcription</keyword>
<dbReference type="Gene3D" id="3.40.190.290">
    <property type="match status" value="1"/>
</dbReference>
<dbReference type="AlphaFoldDB" id="M1P754"/>
<sequence length="322" mass="36106">MSVTIRQLEIFNAVVETGQVTRAAQSLFITQSAVSLALNEMENQLGGSLFDRSGRSLELNDRGRYFLPLSREILDKLEDLDSLMNEKDGQFAGSLNLVASSTIGNYVLPYLITAFKSMHPDVHFNMLVYNTKTAEKLIIDRAVDLGFVEGEVNNEQVAVTPWFQDELVLITRCTKNTEPEEVCDVTTDIKKFKWVMREAGSGTAQIFKSKLGKYVTDLNVVMELGHTEAIKKAVEAGAGVGCLSSLTVCRAINRGWLQKIHLDGVDMLRQLYVIQHKNKAKTRLIDEFLDFCFLLSRCSEGRTCLSSPESFQDLVLQFSEKE</sequence>
<evidence type="ECO:0000259" key="5">
    <source>
        <dbReference type="PROSITE" id="PS50931"/>
    </source>
</evidence>
<dbReference type="Proteomes" id="UP000011721">
    <property type="component" value="Chromosome"/>
</dbReference>